<name>A0ABW2LXW8_9FLAO</name>
<feature type="chain" id="PRO_5047383048" evidence="1">
    <location>
        <begin position="19"/>
        <end position="112"/>
    </location>
</feature>
<organism evidence="2 3">
    <name type="scientific">Chryseobacterium zhengzhouense</name>
    <dbReference type="NCBI Taxonomy" id="1636086"/>
    <lineage>
        <taxon>Bacteria</taxon>
        <taxon>Pseudomonadati</taxon>
        <taxon>Bacteroidota</taxon>
        <taxon>Flavobacteriia</taxon>
        <taxon>Flavobacteriales</taxon>
        <taxon>Weeksellaceae</taxon>
        <taxon>Chryseobacterium group</taxon>
        <taxon>Chryseobacterium</taxon>
    </lineage>
</organism>
<comment type="caution">
    <text evidence="2">The sequence shown here is derived from an EMBL/GenBank/DDBJ whole genome shotgun (WGS) entry which is preliminary data.</text>
</comment>
<evidence type="ECO:0000256" key="1">
    <source>
        <dbReference type="SAM" id="SignalP"/>
    </source>
</evidence>
<dbReference type="Proteomes" id="UP001596550">
    <property type="component" value="Unassembled WGS sequence"/>
</dbReference>
<dbReference type="EMBL" id="JBHTCR010000003">
    <property type="protein sequence ID" value="MFC7346734.1"/>
    <property type="molecule type" value="Genomic_DNA"/>
</dbReference>
<feature type="signal peptide" evidence="1">
    <location>
        <begin position="1"/>
        <end position="18"/>
    </location>
</feature>
<keyword evidence="1" id="KW-0732">Signal</keyword>
<proteinExistence type="predicted"/>
<evidence type="ECO:0000313" key="2">
    <source>
        <dbReference type="EMBL" id="MFC7346734.1"/>
    </source>
</evidence>
<gene>
    <name evidence="2" type="ORF">ACFQO9_08425</name>
</gene>
<keyword evidence="3" id="KW-1185">Reference proteome</keyword>
<dbReference type="RefSeq" id="WP_378176704.1">
    <property type="nucleotide sequence ID" value="NZ_JBHTCR010000003.1"/>
</dbReference>
<evidence type="ECO:0000313" key="3">
    <source>
        <dbReference type="Proteomes" id="UP001596550"/>
    </source>
</evidence>
<reference evidence="3" key="1">
    <citation type="journal article" date="2019" name="Int. J. Syst. Evol. Microbiol.">
        <title>The Global Catalogue of Microorganisms (GCM) 10K type strain sequencing project: providing services to taxonomists for standard genome sequencing and annotation.</title>
        <authorList>
            <consortium name="The Broad Institute Genomics Platform"/>
            <consortium name="The Broad Institute Genome Sequencing Center for Infectious Disease"/>
            <person name="Wu L."/>
            <person name="Ma J."/>
        </authorList>
    </citation>
    <scope>NUCLEOTIDE SEQUENCE [LARGE SCALE GENOMIC DNA]</scope>
    <source>
        <strain evidence="3">CCUG 54781</strain>
    </source>
</reference>
<sequence length="112" mass="12568">MKKLLLMAALGAAGIVSAKSNIKSSNLDESHEIAITKNDAHESEFSMALFRYGYLYQSSCGTYFTMTSDILISDMTDSQYEQYWDSVVSANDELCSNQGPKDYEYFVSNDKK</sequence>
<accession>A0ABW2LXW8</accession>
<protein>
    <submittedName>
        <fullName evidence="2">Uncharacterized protein</fullName>
    </submittedName>
</protein>